<dbReference type="InterPro" id="IPR016187">
    <property type="entry name" value="CTDL_fold"/>
</dbReference>
<dbReference type="CDD" id="cd00037">
    <property type="entry name" value="CLECT"/>
    <property type="match status" value="1"/>
</dbReference>
<organism evidence="4 5">
    <name type="scientific">Folsomia candida</name>
    <name type="common">Springtail</name>
    <dbReference type="NCBI Taxonomy" id="158441"/>
    <lineage>
        <taxon>Eukaryota</taxon>
        <taxon>Metazoa</taxon>
        <taxon>Ecdysozoa</taxon>
        <taxon>Arthropoda</taxon>
        <taxon>Hexapoda</taxon>
        <taxon>Collembola</taxon>
        <taxon>Entomobryomorpha</taxon>
        <taxon>Isotomoidea</taxon>
        <taxon>Isotomidae</taxon>
        <taxon>Proisotominae</taxon>
        <taxon>Folsomia</taxon>
    </lineage>
</organism>
<name>A0A226DT73_FOLCA</name>
<keyword evidence="5" id="KW-1185">Reference proteome</keyword>
<feature type="signal peptide" evidence="1">
    <location>
        <begin position="1"/>
        <end position="24"/>
    </location>
</feature>
<dbReference type="AlphaFoldDB" id="A0A226DT73"/>
<reference evidence="4 5" key="1">
    <citation type="submission" date="2015-12" db="EMBL/GenBank/DDBJ databases">
        <title>The genome of Folsomia candida.</title>
        <authorList>
            <person name="Faddeeva A."/>
            <person name="Derks M.F."/>
            <person name="Anvar Y."/>
            <person name="Smit S."/>
            <person name="Van Straalen N."/>
            <person name="Roelofs D."/>
        </authorList>
    </citation>
    <scope>NUCLEOTIDE SEQUENCE [LARGE SCALE GENOMIC DNA]</scope>
    <source>
        <strain evidence="4 5">VU population</strain>
        <tissue evidence="4">Whole body</tissue>
    </source>
</reference>
<keyword evidence="4" id="KW-0176">Collagen</keyword>
<feature type="chain" id="PRO_5012126889" evidence="1">
    <location>
        <begin position="25"/>
        <end position="794"/>
    </location>
</feature>
<dbReference type="SUPFAM" id="SSF56436">
    <property type="entry name" value="C-type lectin-like"/>
    <property type="match status" value="1"/>
</dbReference>
<accession>A0A226DT73</accession>
<feature type="domain" description="C-type lectin" evidence="2">
    <location>
        <begin position="52"/>
        <end position="165"/>
    </location>
</feature>
<dbReference type="EMBL" id="LNIX01000013">
    <property type="protein sequence ID" value="OXA47406.1"/>
    <property type="molecule type" value="Genomic_DNA"/>
</dbReference>
<gene>
    <name evidence="4" type="ORF">Fcan01_17802</name>
</gene>
<feature type="domain" description="VWFA" evidence="3">
    <location>
        <begin position="191"/>
        <end position="360"/>
    </location>
</feature>
<dbReference type="PROSITE" id="PS50041">
    <property type="entry name" value="C_TYPE_LECTIN_2"/>
    <property type="match status" value="1"/>
</dbReference>
<dbReference type="Gene3D" id="3.10.100.10">
    <property type="entry name" value="Mannose-Binding Protein A, subunit A"/>
    <property type="match status" value="1"/>
</dbReference>
<evidence type="ECO:0000259" key="3">
    <source>
        <dbReference type="PROSITE" id="PS50234"/>
    </source>
</evidence>
<dbReference type="SMART" id="SM00327">
    <property type="entry name" value="VWA"/>
    <property type="match status" value="1"/>
</dbReference>
<dbReference type="InterPro" id="IPR001304">
    <property type="entry name" value="C-type_lectin-like"/>
</dbReference>
<dbReference type="Gene3D" id="3.40.50.410">
    <property type="entry name" value="von Willebrand factor, type A domain"/>
    <property type="match status" value="1"/>
</dbReference>
<evidence type="ECO:0000256" key="1">
    <source>
        <dbReference type="SAM" id="SignalP"/>
    </source>
</evidence>
<protein>
    <submittedName>
        <fullName evidence="4">Collagen alpha-1(XII) chain</fullName>
    </submittedName>
</protein>
<proteinExistence type="predicted"/>
<dbReference type="InterPro" id="IPR036465">
    <property type="entry name" value="vWFA_dom_sf"/>
</dbReference>
<dbReference type="InterPro" id="IPR002035">
    <property type="entry name" value="VWF_A"/>
</dbReference>
<evidence type="ECO:0000313" key="5">
    <source>
        <dbReference type="Proteomes" id="UP000198287"/>
    </source>
</evidence>
<dbReference type="Proteomes" id="UP000198287">
    <property type="component" value="Unassembled WGS sequence"/>
</dbReference>
<sequence length="794" mass="89009">MRNFGNCFTKLFLIYLVTQCSSEAAQITEDYEFFELGSLKLSNSSGALETKYYITLGTFFLGLRWDEAVTACLTINGSLVSIETEFEKDGLDNLLENFVYNSSSKYGVDYWTSGKYDLASSTYRWTSNRTPFPQWAPWGPSEPFPISVDNPVGLRFESRKVATWRIPTFRNKFICEVSPPDMVVPCYSTNDLIIVLDSSGSVGSANYLIAKQFVAELAAGFTTHNESHIAFAVYSNNVQDIFRLDNILSPAEIAARIMAAPYHASGTPTDRAIDAAVAQFASLGRAVPRNLVVLTDGLSDNAALTRLAAERAKAAGIRSFAVGITSSIDMAELLAIAGGDASKVFTAANWAELVQLLAPVCCNMSLNIEDITLSDPITLNVDAVSVICSWLPLKDIKNCRLLSKMWDDGASTVLKNESIIRLNCNLVPNEVKRNERCVKDLVKFGNPANLHIDVGVSWEVEEYDEVNFSRVIALLKEFTCVRRLKFSGAVYLPWQNEVMETVFLNVSESVSHLEFDVEYSMGNVAGEFVPGQEFCGGKKFVHVKRLDILDDYTIGMITGLPGVKELSVVNSSSLKHLEKQGLPRLSKLHLLSLNGELELRSVLQLNRPLRTLSIYELSTENKNNPYLRIHLDLHELLCKHRNTLEYLTLELGSFCILPAGSVWKLPTFPILKRLKLLISNSDNDFDIRFDTAVLNVSTNFPQLREINLVFVEQWKGGWIRCFDSLFPPTRNEVVCRSVTHFEIRDQSEDQIYNERVSTASRIFDVKGSEIDAKFARPLEMFPKAENKFMLDLRK</sequence>
<dbReference type="GO" id="GO:0005581">
    <property type="term" value="C:collagen trimer"/>
    <property type="evidence" value="ECO:0007669"/>
    <property type="project" value="UniProtKB-KW"/>
</dbReference>
<dbReference type="PANTHER" id="PTHR24020:SF84">
    <property type="entry name" value="VWFA DOMAIN-CONTAINING PROTEIN"/>
    <property type="match status" value="1"/>
</dbReference>
<dbReference type="CDD" id="cd01450">
    <property type="entry name" value="vWFA_subfamily_ECM"/>
    <property type="match status" value="1"/>
</dbReference>
<dbReference type="SUPFAM" id="SSF53300">
    <property type="entry name" value="vWA-like"/>
    <property type="match status" value="1"/>
</dbReference>
<keyword evidence="1" id="KW-0732">Signal</keyword>
<dbReference type="InterPro" id="IPR016186">
    <property type="entry name" value="C-type_lectin-like/link_sf"/>
</dbReference>
<dbReference type="PROSITE" id="PS50234">
    <property type="entry name" value="VWFA"/>
    <property type="match status" value="1"/>
</dbReference>
<evidence type="ECO:0000259" key="2">
    <source>
        <dbReference type="PROSITE" id="PS50041"/>
    </source>
</evidence>
<evidence type="ECO:0000313" key="4">
    <source>
        <dbReference type="EMBL" id="OXA47406.1"/>
    </source>
</evidence>
<dbReference type="InterPro" id="IPR050525">
    <property type="entry name" value="ECM_Assembly_Org"/>
</dbReference>
<comment type="caution">
    <text evidence="4">The sequence shown here is derived from an EMBL/GenBank/DDBJ whole genome shotgun (WGS) entry which is preliminary data.</text>
</comment>
<dbReference type="OrthoDB" id="7773875at2759"/>
<dbReference type="PANTHER" id="PTHR24020">
    <property type="entry name" value="COLLAGEN ALPHA"/>
    <property type="match status" value="1"/>
</dbReference>
<dbReference type="SMART" id="SM00034">
    <property type="entry name" value="CLECT"/>
    <property type="match status" value="1"/>
</dbReference>
<dbReference type="Pfam" id="PF00092">
    <property type="entry name" value="VWA"/>
    <property type="match status" value="1"/>
</dbReference>